<keyword evidence="9 11" id="KW-0106">Calcium</keyword>
<dbReference type="EMBL" id="QJKJ01011626">
    <property type="protein sequence ID" value="RDX70634.1"/>
    <property type="molecule type" value="Genomic_DNA"/>
</dbReference>
<dbReference type="InterPro" id="IPR012334">
    <property type="entry name" value="Pectin_lyas_fold"/>
</dbReference>
<evidence type="ECO:0000313" key="13">
    <source>
        <dbReference type="EMBL" id="RDX70634.1"/>
    </source>
</evidence>
<evidence type="ECO:0000256" key="7">
    <source>
        <dbReference type="ARBA" id="ARBA00022723"/>
    </source>
</evidence>
<evidence type="ECO:0000256" key="1">
    <source>
        <dbReference type="ARBA" id="ARBA00000695"/>
    </source>
</evidence>
<keyword evidence="7 11" id="KW-0479">Metal-binding</keyword>
<dbReference type="AlphaFoldDB" id="A0A371EXA2"/>
<dbReference type="GO" id="GO:0046872">
    <property type="term" value="F:metal ion binding"/>
    <property type="evidence" value="ECO:0007669"/>
    <property type="project" value="UniProtKB-KW"/>
</dbReference>
<keyword evidence="6" id="KW-0964">Secreted</keyword>
<dbReference type="PRINTS" id="PR00807">
    <property type="entry name" value="AMBALLERGEN"/>
</dbReference>
<comment type="cofactor">
    <cofactor evidence="11">
        <name>Ca(2+)</name>
        <dbReference type="ChEBI" id="CHEBI:29108"/>
    </cofactor>
    <text evidence="11">Binds 1 Ca(2+) ion. Required for its activity.</text>
</comment>
<reference evidence="13" key="1">
    <citation type="submission" date="2018-05" db="EMBL/GenBank/DDBJ databases">
        <title>Draft genome of Mucuna pruriens seed.</title>
        <authorList>
            <person name="Nnadi N.E."/>
            <person name="Vos R."/>
            <person name="Hasami M.H."/>
            <person name="Devisetty U.K."/>
            <person name="Aguiy J.C."/>
        </authorList>
    </citation>
    <scope>NUCLEOTIDE SEQUENCE [LARGE SCALE GENOMIC DNA]</scope>
    <source>
        <strain evidence="13">JCA_2017</strain>
    </source>
</reference>
<accession>A0A371EXA2</accession>
<dbReference type="Pfam" id="PF00544">
    <property type="entry name" value="Pectate_lyase_4"/>
    <property type="match status" value="2"/>
</dbReference>
<organism evidence="13 14">
    <name type="scientific">Mucuna pruriens</name>
    <name type="common">Velvet bean</name>
    <name type="synonym">Dolichos pruriens</name>
    <dbReference type="NCBI Taxonomy" id="157652"/>
    <lineage>
        <taxon>Eukaryota</taxon>
        <taxon>Viridiplantae</taxon>
        <taxon>Streptophyta</taxon>
        <taxon>Embryophyta</taxon>
        <taxon>Tracheophyta</taxon>
        <taxon>Spermatophyta</taxon>
        <taxon>Magnoliopsida</taxon>
        <taxon>eudicotyledons</taxon>
        <taxon>Gunneridae</taxon>
        <taxon>Pentapetalae</taxon>
        <taxon>rosids</taxon>
        <taxon>fabids</taxon>
        <taxon>Fabales</taxon>
        <taxon>Fabaceae</taxon>
        <taxon>Papilionoideae</taxon>
        <taxon>50 kb inversion clade</taxon>
        <taxon>NPAAA clade</taxon>
        <taxon>indigoferoid/millettioid clade</taxon>
        <taxon>Phaseoleae</taxon>
        <taxon>Mucuna</taxon>
    </lineage>
</organism>
<feature type="non-terminal residue" evidence="13">
    <location>
        <position position="1"/>
    </location>
</feature>
<keyword evidence="10 11" id="KW-0456">Lyase</keyword>
<keyword evidence="6" id="KW-0134">Cell wall</keyword>
<sequence>MAILTTLLVLSCFLVATLASTPNRDSTKEFNALSPISSYITKSTPQNVVTNTIDSCWRAKTNWASNRQSLADCAIGFGQDAIGGKFGDIYQVTDPSDDPVDPKPGTLRYGAIQTEPLWITFEKDMVITLENELMVNSYKTIDGRGAKVEIANGPCITIQGVSHVIVHGISIHDCKPGKAALVRSTPEHVGYRQGSDGDAITIFASSNVWIDHCFLARCTDGLLDVIHASTSVTISNNFFTHHDKVMLLGHSDEYSADRIMKVTVAFNRFASGLIERMPRYVRVIQSLIWLMTCRVRFGYAHVVNNRYDEWLMYAIGGSADPTIFSEGNYFMASNDSATKQVTKRETSEKWSNWKWRSFRDEFLNGAYFVPSGYGSCTPIYSSAQTFIAAQASMVPLLTLNAGPLDCFIPLDEFIPLVASTLQTSMATSHWLLFLSCFILHLAFSTHSAVLNKIDSCWRAKSNWASNRQALADSAIGFGKDAIGGKYGPIYTVTDPSDDPASPKPGTLRYGVIQTQPLWIIFAKDMVIRLKNELIMNSYKTIDGRGAKVEIANGPCITIQGVAHVIIHGISIHDCKPSKPGLVRSTPSHVGHRQGSDGDGISIFASSNVWVDHCFLARCADGLIDVIHASTAITISNNYFTQHDKVMLLGHSDEYTADKIMKVTIAFNRFASGLIERMPRVRFGYAHVVNNKYDGWKMYAIGGSSNPTILSEGNYYIAPNNPAGKQVTKREMKGKLKNWKWRSSKDAFLNGAYFVPSGYGSCAPNYSPAQSFTAAPASLVPVITLNAGPLTCVVGKAC</sequence>
<dbReference type="EC" id="4.2.2.2" evidence="5 11"/>
<evidence type="ECO:0000256" key="11">
    <source>
        <dbReference type="RuleBase" id="RU361123"/>
    </source>
</evidence>
<evidence type="ECO:0000256" key="9">
    <source>
        <dbReference type="ARBA" id="ARBA00022837"/>
    </source>
</evidence>
<dbReference type="PANTHER" id="PTHR31683">
    <property type="entry name" value="PECTATE LYASE 18-RELATED"/>
    <property type="match status" value="1"/>
</dbReference>
<dbReference type="GO" id="GO:0045490">
    <property type="term" value="P:pectin catabolic process"/>
    <property type="evidence" value="ECO:0007669"/>
    <property type="project" value="UniProtKB-UniPathway"/>
</dbReference>
<evidence type="ECO:0000256" key="3">
    <source>
        <dbReference type="ARBA" id="ARBA00005220"/>
    </source>
</evidence>
<evidence type="ECO:0000256" key="10">
    <source>
        <dbReference type="ARBA" id="ARBA00023239"/>
    </source>
</evidence>
<feature type="domain" description="Pectate lyase" evidence="12">
    <location>
        <begin position="524"/>
        <end position="721"/>
    </location>
</feature>
<protein>
    <recommendedName>
        <fullName evidence="5 11">Pectate lyase</fullName>
        <ecNumber evidence="5 11">4.2.2.2</ecNumber>
    </recommendedName>
</protein>
<dbReference type="InterPro" id="IPR045032">
    <property type="entry name" value="PEL"/>
</dbReference>
<comment type="pathway">
    <text evidence="3 11">Glycan metabolism; pectin degradation; 2-dehydro-3-deoxy-D-gluconate from pectin: step 2/5.</text>
</comment>
<keyword evidence="14" id="KW-1185">Reference proteome</keyword>
<name>A0A371EXA2_MUCPR</name>
<comment type="catalytic activity">
    <reaction evidence="1 11">
        <text>Eliminative cleavage of (1-&gt;4)-alpha-D-galacturonan to give oligosaccharides with 4-deoxy-alpha-D-galact-4-enuronosyl groups at their non-reducing ends.</text>
        <dbReference type="EC" id="4.2.2.2"/>
    </reaction>
</comment>
<dbReference type="InterPro" id="IPR002022">
    <property type="entry name" value="Pec_lyase"/>
</dbReference>
<evidence type="ECO:0000256" key="2">
    <source>
        <dbReference type="ARBA" id="ARBA00004191"/>
    </source>
</evidence>
<dbReference type="OrthoDB" id="1637350at2759"/>
<keyword evidence="8 11" id="KW-0732">Signal</keyword>
<evidence type="ECO:0000256" key="4">
    <source>
        <dbReference type="ARBA" id="ARBA00010980"/>
    </source>
</evidence>
<evidence type="ECO:0000256" key="8">
    <source>
        <dbReference type="ARBA" id="ARBA00022729"/>
    </source>
</evidence>
<dbReference type="Proteomes" id="UP000257109">
    <property type="component" value="Unassembled WGS sequence"/>
</dbReference>
<dbReference type="InterPro" id="IPR011050">
    <property type="entry name" value="Pectin_lyase_fold/virulence"/>
</dbReference>
<gene>
    <name evidence="13" type="ORF">CR513_50103</name>
</gene>
<dbReference type="STRING" id="157652.A0A371EXA2"/>
<feature type="signal peptide" evidence="11">
    <location>
        <begin position="1"/>
        <end position="19"/>
    </location>
</feature>
<dbReference type="PANTHER" id="PTHR31683:SF134">
    <property type="entry name" value="PECTATE LYASE"/>
    <property type="match status" value="1"/>
</dbReference>
<evidence type="ECO:0000256" key="5">
    <source>
        <dbReference type="ARBA" id="ARBA00012272"/>
    </source>
</evidence>
<feature type="domain" description="Pectate lyase" evidence="12">
    <location>
        <begin position="124"/>
        <end position="336"/>
    </location>
</feature>
<evidence type="ECO:0000256" key="6">
    <source>
        <dbReference type="ARBA" id="ARBA00022512"/>
    </source>
</evidence>
<comment type="caution">
    <text evidence="13">The sequence shown here is derived from an EMBL/GenBank/DDBJ whole genome shotgun (WGS) entry which is preliminary data.</text>
</comment>
<feature type="chain" id="PRO_5016486807" description="Pectate lyase" evidence="11">
    <location>
        <begin position="20"/>
        <end position="797"/>
    </location>
</feature>
<dbReference type="UniPathway" id="UPA00545">
    <property type="reaction ID" value="UER00824"/>
</dbReference>
<comment type="subcellular location">
    <subcellularLocation>
        <location evidence="2">Secreted</location>
        <location evidence="2">Cell wall</location>
    </subcellularLocation>
</comment>
<proteinExistence type="inferred from homology"/>
<comment type="similarity">
    <text evidence="4 11">Belongs to the polysaccharide lyase 1 family.</text>
</comment>
<dbReference type="SUPFAM" id="SSF51126">
    <property type="entry name" value="Pectin lyase-like"/>
    <property type="match status" value="2"/>
</dbReference>
<evidence type="ECO:0000259" key="12">
    <source>
        <dbReference type="SMART" id="SM00656"/>
    </source>
</evidence>
<evidence type="ECO:0000313" key="14">
    <source>
        <dbReference type="Proteomes" id="UP000257109"/>
    </source>
</evidence>
<dbReference type="GO" id="GO:0030570">
    <property type="term" value="F:pectate lyase activity"/>
    <property type="evidence" value="ECO:0007669"/>
    <property type="project" value="UniProtKB-EC"/>
</dbReference>
<dbReference type="SMART" id="SM00656">
    <property type="entry name" value="Amb_all"/>
    <property type="match status" value="2"/>
</dbReference>
<dbReference type="Gene3D" id="2.160.20.10">
    <property type="entry name" value="Single-stranded right-handed beta-helix, Pectin lyase-like"/>
    <property type="match status" value="2"/>
</dbReference>
<dbReference type="InterPro" id="IPR018082">
    <property type="entry name" value="AmbAllergen"/>
</dbReference>